<protein>
    <recommendedName>
        <fullName evidence="3">Replication protein A OB domain-containing protein</fullName>
    </recommendedName>
</protein>
<organism evidence="1 2">
    <name type="scientific">Pocillopora damicornis</name>
    <name type="common">Cauliflower coral</name>
    <name type="synonym">Millepora damicornis</name>
    <dbReference type="NCBI Taxonomy" id="46731"/>
    <lineage>
        <taxon>Eukaryota</taxon>
        <taxon>Metazoa</taxon>
        <taxon>Cnidaria</taxon>
        <taxon>Anthozoa</taxon>
        <taxon>Hexacorallia</taxon>
        <taxon>Scleractinia</taxon>
        <taxon>Astrocoeniina</taxon>
        <taxon>Pocilloporidae</taxon>
        <taxon>Pocillopora</taxon>
    </lineage>
</organism>
<dbReference type="Proteomes" id="UP000275408">
    <property type="component" value="Unassembled WGS sequence"/>
</dbReference>
<accession>A0A3M6TB28</accession>
<dbReference type="AlphaFoldDB" id="A0A3M6TB28"/>
<sequence>MYDDSKHKLVENFQESKKPAHIINIKEKPSIFDTEEQHLILGKRSRIEPAVLGDVPFEYDTTTSQQPQTSFTAITEIQILPQNHLASVRGIITLDADSVREVIMKDGFLVPMLNCCTITDSTGTTRLTLWGDLIQQASNHKSYSVTQIRIKTYDNAKYLTTTPSTTLTPLEEHFNPPSDQLFQSLFDIDVIFVDRVTLAEAL</sequence>
<dbReference type="OrthoDB" id="5951936at2759"/>
<gene>
    <name evidence="1" type="ORF">pdam_00010245</name>
</gene>
<evidence type="ECO:0000313" key="1">
    <source>
        <dbReference type="EMBL" id="RMX38541.1"/>
    </source>
</evidence>
<proteinExistence type="predicted"/>
<reference evidence="1 2" key="1">
    <citation type="journal article" date="2018" name="Sci. Rep.">
        <title>Comparative analysis of the Pocillopora damicornis genome highlights role of immune system in coral evolution.</title>
        <authorList>
            <person name="Cunning R."/>
            <person name="Bay R.A."/>
            <person name="Gillette P."/>
            <person name="Baker A.C."/>
            <person name="Traylor-Knowles N."/>
        </authorList>
    </citation>
    <scope>NUCLEOTIDE SEQUENCE [LARGE SCALE GENOMIC DNA]</scope>
    <source>
        <strain evidence="1">RSMAS</strain>
        <tissue evidence="1">Whole animal</tissue>
    </source>
</reference>
<dbReference type="Gene3D" id="2.40.50.140">
    <property type="entry name" value="Nucleic acid-binding proteins"/>
    <property type="match status" value="1"/>
</dbReference>
<evidence type="ECO:0000313" key="2">
    <source>
        <dbReference type="Proteomes" id="UP000275408"/>
    </source>
</evidence>
<evidence type="ECO:0008006" key="3">
    <source>
        <dbReference type="Google" id="ProtNLM"/>
    </source>
</evidence>
<name>A0A3M6TB28_POCDA</name>
<comment type="caution">
    <text evidence="1">The sequence shown here is derived from an EMBL/GenBank/DDBJ whole genome shotgun (WGS) entry which is preliminary data.</text>
</comment>
<keyword evidence="2" id="KW-1185">Reference proteome</keyword>
<dbReference type="SUPFAM" id="SSF50249">
    <property type="entry name" value="Nucleic acid-binding proteins"/>
    <property type="match status" value="1"/>
</dbReference>
<dbReference type="EMBL" id="RCHS01003989">
    <property type="protein sequence ID" value="RMX38541.1"/>
    <property type="molecule type" value="Genomic_DNA"/>
</dbReference>
<dbReference type="InterPro" id="IPR012340">
    <property type="entry name" value="NA-bd_OB-fold"/>
</dbReference>